<dbReference type="EMBL" id="CP089983">
    <property type="protein sequence ID" value="WXB00661.1"/>
    <property type="molecule type" value="Genomic_DNA"/>
</dbReference>
<evidence type="ECO:0000313" key="2">
    <source>
        <dbReference type="Proteomes" id="UP001374803"/>
    </source>
</evidence>
<reference evidence="1" key="1">
    <citation type="submission" date="2021-12" db="EMBL/GenBank/DDBJ databases">
        <title>Discovery of the Pendulisporaceae a myxobacterial family with distinct sporulation behavior and unique specialized metabolism.</title>
        <authorList>
            <person name="Garcia R."/>
            <person name="Popoff A."/>
            <person name="Bader C.D."/>
            <person name="Loehr J."/>
            <person name="Walesch S."/>
            <person name="Walt C."/>
            <person name="Boldt J."/>
            <person name="Bunk B."/>
            <person name="Haeckl F.J.F.P.J."/>
            <person name="Gunesch A.P."/>
            <person name="Birkelbach J."/>
            <person name="Nuebel U."/>
            <person name="Pietschmann T."/>
            <person name="Bach T."/>
            <person name="Mueller R."/>
        </authorList>
    </citation>
    <scope>NUCLEOTIDE SEQUENCE</scope>
    <source>
        <strain evidence="1">MSr11367</strain>
    </source>
</reference>
<keyword evidence="2" id="KW-1185">Reference proteome</keyword>
<protein>
    <submittedName>
        <fullName evidence="1">Uncharacterized protein</fullName>
    </submittedName>
</protein>
<name>A0ABZ2KSW1_9BACT</name>
<sequence length="173" mass="19409">MRRRAWPVGDAIHQIVQHWICKHIDELLESILRSKQVNDVGLLGRPKVFPSTAVSVHHFGSHFVKVGKELRQIRSIVGCNQMLVVAHRRPAMNGDAKAFGRFAQTVLVHLLDGPIGTQQILPLRTAASEQKGPPSYYLSRKCHERLLEHVRYQSAIASFTGISSPRHLSRTVG</sequence>
<accession>A0ABZ2KSW1</accession>
<evidence type="ECO:0000313" key="1">
    <source>
        <dbReference type="EMBL" id="WXB00661.1"/>
    </source>
</evidence>
<dbReference type="RefSeq" id="WP_394830263.1">
    <property type="nucleotide sequence ID" value="NZ_CP089929.1"/>
</dbReference>
<gene>
    <name evidence="1" type="ORF">LVJ94_27520</name>
</gene>
<dbReference type="Proteomes" id="UP001374803">
    <property type="component" value="Chromosome"/>
</dbReference>
<proteinExistence type="predicted"/>
<organism evidence="1 2">
    <name type="scientific">Pendulispora rubella</name>
    <dbReference type="NCBI Taxonomy" id="2741070"/>
    <lineage>
        <taxon>Bacteria</taxon>
        <taxon>Pseudomonadati</taxon>
        <taxon>Myxococcota</taxon>
        <taxon>Myxococcia</taxon>
        <taxon>Myxococcales</taxon>
        <taxon>Sorangiineae</taxon>
        <taxon>Pendulisporaceae</taxon>
        <taxon>Pendulispora</taxon>
    </lineage>
</organism>